<proteinExistence type="predicted"/>
<dbReference type="GO" id="GO:0046580">
    <property type="term" value="P:negative regulation of Ras protein signal transduction"/>
    <property type="evidence" value="ECO:0007669"/>
    <property type="project" value="TreeGrafter"/>
</dbReference>
<dbReference type="OrthoDB" id="775356at2759"/>
<reference evidence="2 3" key="1">
    <citation type="journal article" date="2012" name="Science">
        <title>The Paleozoic origin of enzymatic lignin decomposition reconstructed from 31 fungal genomes.</title>
        <authorList>
            <person name="Floudas D."/>
            <person name="Binder M."/>
            <person name="Riley R."/>
            <person name="Barry K."/>
            <person name="Blanchette R.A."/>
            <person name="Henrissat B."/>
            <person name="Martinez A.T."/>
            <person name="Otillar R."/>
            <person name="Spatafora J.W."/>
            <person name="Yadav J.S."/>
            <person name="Aerts A."/>
            <person name="Benoit I."/>
            <person name="Boyd A."/>
            <person name="Carlson A."/>
            <person name="Copeland A."/>
            <person name="Coutinho P.M."/>
            <person name="de Vries R.P."/>
            <person name="Ferreira P."/>
            <person name="Findley K."/>
            <person name="Foster B."/>
            <person name="Gaskell J."/>
            <person name="Glotzer D."/>
            <person name="Gorecki P."/>
            <person name="Heitman J."/>
            <person name="Hesse C."/>
            <person name="Hori C."/>
            <person name="Igarashi K."/>
            <person name="Jurgens J.A."/>
            <person name="Kallen N."/>
            <person name="Kersten P."/>
            <person name="Kohler A."/>
            <person name="Kuees U."/>
            <person name="Kumar T.K.A."/>
            <person name="Kuo A."/>
            <person name="LaButti K."/>
            <person name="Larrondo L.F."/>
            <person name="Lindquist E."/>
            <person name="Ling A."/>
            <person name="Lombard V."/>
            <person name="Lucas S."/>
            <person name="Lundell T."/>
            <person name="Martin R."/>
            <person name="McLaughlin D.J."/>
            <person name="Morgenstern I."/>
            <person name="Morin E."/>
            <person name="Murat C."/>
            <person name="Nagy L.G."/>
            <person name="Nolan M."/>
            <person name="Ohm R.A."/>
            <person name="Patyshakuliyeva A."/>
            <person name="Rokas A."/>
            <person name="Ruiz-Duenas F.J."/>
            <person name="Sabat G."/>
            <person name="Salamov A."/>
            <person name="Samejima M."/>
            <person name="Schmutz J."/>
            <person name="Slot J.C."/>
            <person name="St John F."/>
            <person name="Stenlid J."/>
            <person name="Sun H."/>
            <person name="Sun S."/>
            <person name="Syed K."/>
            <person name="Tsang A."/>
            <person name="Wiebenga A."/>
            <person name="Young D."/>
            <person name="Pisabarro A."/>
            <person name="Eastwood D.C."/>
            <person name="Martin F."/>
            <person name="Cullen D."/>
            <person name="Grigoriev I.V."/>
            <person name="Hibbett D.S."/>
        </authorList>
    </citation>
    <scope>NUCLEOTIDE SEQUENCE [LARGE SCALE GENOMIC DNA]</scope>
    <source>
        <strain evidence="2 3">MD-104</strain>
    </source>
</reference>
<dbReference type="STRING" id="742152.A0A2H3JJ16"/>
<gene>
    <name evidence="2" type="ORF">WOLCODRAFT_137746</name>
</gene>
<dbReference type="EMBL" id="KB468124">
    <property type="protein sequence ID" value="PCH42176.1"/>
    <property type="molecule type" value="Genomic_DNA"/>
</dbReference>
<dbReference type="GO" id="GO:0005096">
    <property type="term" value="F:GTPase activator activity"/>
    <property type="evidence" value="ECO:0007669"/>
    <property type="project" value="TreeGrafter"/>
</dbReference>
<dbReference type="PANTHER" id="PTHR14149:SF17">
    <property type="entry name" value="GTPASE-ACTIVATING PROTEIN"/>
    <property type="match status" value="1"/>
</dbReference>
<evidence type="ECO:0000259" key="1">
    <source>
        <dbReference type="PROSITE" id="PS50018"/>
    </source>
</evidence>
<name>A0A2H3JJ16_WOLCO</name>
<dbReference type="InterPro" id="IPR001936">
    <property type="entry name" value="RasGAP_dom"/>
</dbReference>
<feature type="domain" description="Ras-GAP" evidence="1">
    <location>
        <begin position="1"/>
        <end position="166"/>
    </location>
</feature>
<dbReference type="PROSITE" id="PS50018">
    <property type="entry name" value="RAS_GTPASE_ACTIV_2"/>
    <property type="match status" value="1"/>
</dbReference>
<organism evidence="2 3">
    <name type="scientific">Wolfiporia cocos (strain MD-104)</name>
    <name type="common">Brown rot fungus</name>
    <dbReference type="NCBI Taxonomy" id="742152"/>
    <lineage>
        <taxon>Eukaryota</taxon>
        <taxon>Fungi</taxon>
        <taxon>Dikarya</taxon>
        <taxon>Basidiomycota</taxon>
        <taxon>Agaricomycotina</taxon>
        <taxon>Agaricomycetes</taxon>
        <taxon>Polyporales</taxon>
        <taxon>Phaeolaceae</taxon>
        <taxon>Wolfiporia</taxon>
    </lineage>
</organism>
<dbReference type="SUPFAM" id="SSF48350">
    <property type="entry name" value="GTPase activation domain, GAP"/>
    <property type="match status" value="1"/>
</dbReference>
<keyword evidence="3" id="KW-1185">Reference proteome</keyword>
<accession>A0A2H3JJ16</accession>
<dbReference type="GO" id="GO:0005938">
    <property type="term" value="C:cell cortex"/>
    <property type="evidence" value="ECO:0007669"/>
    <property type="project" value="TreeGrafter"/>
</dbReference>
<dbReference type="Proteomes" id="UP000218811">
    <property type="component" value="Unassembled WGS sequence"/>
</dbReference>
<dbReference type="InterPro" id="IPR008936">
    <property type="entry name" value="Rho_GTPase_activation_prot"/>
</dbReference>
<dbReference type="PANTHER" id="PTHR14149">
    <property type="entry name" value="RAS GTPASE-ACTIVATING PROTEIN WITH IQ MOTIF"/>
    <property type="match status" value="1"/>
</dbReference>
<protein>
    <submittedName>
        <fullName evidence="2">Rho GTPase activation protein</fullName>
    </submittedName>
</protein>
<dbReference type="AlphaFoldDB" id="A0A2H3JJ16"/>
<dbReference type="Gene3D" id="1.10.506.10">
    <property type="entry name" value="GTPase Activation - p120gap, domain 1"/>
    <property type="match status" value="1"/>
</dbReference>
<sequence>MSYIRFALGSQISRLVENESLDMDIEPLRVYRQAVARSGGAAGPSSPSPVQNISSELAATHSGVQASIAQHAVLVMQTADVILSSILDSVGSVPYEIRWVCKQVKVLVRRQFPPATDDALASLIGEFFFARYVNPALVTPQAYGLIQGVPRQNPRRTLTTRRNIHT</sequence>
<dbReference type="Pfam" id="PF00616">
    <property type="entry name" value="RasGAP"/>
    <property type="match status" value="1"/>
</dbReference>
<evidence type="ECO:0000313" key="3">
    <source>
        <dbReference type="Proteomes" id="UP000218811"/>
    </source>
</evidence>
<evidence type="ECO:0000313" key="2">
    <source>
        <dbReference type="EMBL" id="PCH42176.1"/>
    </source>
</evidence>